<evidence type="ECO:0000313" key="1">
    <source>
        <dbReference type="EMBL" id="PNY14201.1"/>
    </source>
</evidence>
<gene>
    <name evidence="1" type="ORF">L195_g010876</name>
</gene>
<sequence length="80" mass="9004">MVVFKQLQSNDSTSTVPKPHNDNLLAQTCYYQLASFRTHLLLKKLGLGSRNVVESYFCLDKLFEVRAYALTAALGHDSLI</sequence>
<dbReference type="AlphaFoldDB" id="A0A2K3PFZ2"/>
<accession>A0A2K3PFZ2</accession>
<proteinExistence type="predicted"/>
<protein>
    <submittedName>
        <fullName evidence="1">Uncharacterized protein</fullName>
    </submittedName>
</protein>
<name>A0A2K3PFZ2_TRIPR</name>
<evidence type="ECO:0000313" key="2">
    <source>
        <dbReference type="Proteomes" id="UP000236291"/>
    </source>
</evidence>
<comment type="caution">
    <text evidence="1">The sequence shown here is derived from an EMBL/GenBank/DDBJ whole genome shotgun (WGS) entry which is preliminary data.</text>
</comment>
<dbReference type="Proteomes" id="UP000236291">
    <property type="component" value="Unassembled WGS sequence"/>
</dbReference>
<dbReference type="EMBL" id="ASHM01006664">
    <property type="protein sequence ID" value="PNY14201.1"/>
    <property type="molecule type" value="Genomic_DNA"/>
</dbReference>
<reference evidence="1 2" key="1">
    <citation type="journal article" date="2014" name="Am. J. Bot.">
        <title>Genome assembly and annotation for red clover (Trifolium pratense; Fabaceae).</title>
        <authorList>
            <person name="Istvanek J."/>
            <person name="Jaros M."/>
            <person name="Krenek A."/>
            <person name="Repkova J."/>
        </authorList>
    </citation>
    <scope>NUCLEOTIDE SEQUENCE [LARGE SCALE GENOMIC DNA]</scope>
    <source>
        <strain evidence="2">cv. Tatra</strain>
        <tissue evidence="1">Young leaves</tissue>
    </source>
</reference>
<reference evidence="1 2" key="2">
    <citation type="journal article" date="2017" name="Front. Plant Sci.">
        <title>Gene Classification and Mining of Molecular Markers Useful in Red Clover (Trifolium pratense) Breeding.</title>
        <authorList>
            <person name="Istvanek J."/>
            <person name="Dluhosova J."/>
            <person name="Dluhos P."/>
            <person name="Patkova L."/>
            <person name="Nedelnik J."/>
            <person name="Repkova J."/>
        </authorList>
    </citation>
    <scope>NUCLEOTIDE SEQUENCE [LARGE SCALE GENOMIC DNA]</scope>
    <source>
        <strain evidence="2">cv. Tatra</strain>
        <tissue evidence="1">Young leaves</tissue>
    </source>
</reference>
<organism evidence="1 2">
    <name type="scientific">Trifolium pratense</name>
    <name type="common">Red clover</name>
    <dbReference type="NCBI Taxonomy" id="57577"/>
    <lineage>
        <taxon>Eukaryota</taxon>
        <taxon>Viridiplantae</taxon>
        <taxon>Streptophyta</taxon>
        <taxon>Embryophyta</taxon>
        <taxon>Tracheophyta</taxon>
        <taxon>Spermatophyta</taxon>
        <taxon>Magnoliopsida</taxon>
        <taxon>eudicotyledons</taxon>
        <taxon>Gunneridae</taxon>
        <taxon>Pentapetalae</taxon>
        <taxon>rosids</taxon>
        <taxon>fabids</taxon>
        <taxon>Fabales</taxon>
        <taxon>Fabaceae</taxon>
        <taxon>Papilionoideae</taxon>
        <taxon>50 kb inversion clade</taxon>
        <taxon>NPAAA clade</taxon>
        <taxon>Hologalegina</taxon>
        <taxon>IRL clade</taxon>
        <taxon>Trifolieae</taxon>
        <taxon>Trifolium</taxon>
    </lineage>
</organism>